<protein>
    <recommendedName>
        <fullName evidence="1">Solute-binding protein family 5 domain-containing protein</fullName>
    </recommendedName>
</protein>
<dbReference type="AlphaFoldDB" id="A0A3M5DEB6"/>
<dbReference type="Proteomes" id="UP000270834">
    <property type="component" value="Unassembled WGS sequence"/>
</dbReference>
<accession>A0A3M5DEB6</accession>
<evidence type="ECO:0000313" key="3">
    <source>
        <dbReference type="Proteomes" id="UP000270834"/>
    </source>
</evidence>
<feature type="non-terminal residue" evidence="2">
    <location>
        <position position="1"/>
    </location>
</feature>
<reference evidence="2 3" key="1">
    <citation type="submission" date="2018-08" db="EMBL/GenBank/DDBJ databases">
        <title>Recombination of ecologically and evolutionarily significant loci maintains genetic cohesion in the Pseudomonas syringae species complex.</title>
        <authorList>
            <person name="Dillon M."/>
            <person name="Thakur S."/>
            <person name="Almeida R.N.D."/>
            <person name="Weir B.S."/>
            <person name="Guttman D.S."/>
        </authorList>
    </citation>
    <scope>NUCLEOTIDE SEQUENCE [LARGE SCALE GENOMIC DNA]</scope>
    <source>
        <strain evidence="2 3">ICMP 7846</strain>
    </source>
</reference>
<dbReference type="SUPFAM" id="SSF53850">
    <property type="entry name" value="Periplasmic binding protein-like II"/>
    <property type="match status" value="1"/>
</dbReference>
<sequence length="54" mass="5931">ECQIALSPKPLDVESARKDASLKVEQTPAFMTAFVALNTQHPPLDDPKVRQAIN</sequence>
<evidence type="ECO:0000259" key="1">
    <source>
        <dbReference type="Pfam" id="PF00496"/>
    </source>
</evidence>
<name>A0A3M5DEB6_PSEAI</name>
<dbReference type="Pfam" id="PF00496">
    <property type="entry name" value="SBP_bac_5"/>
    <property type="match status" value="1"/>
</dbReference>
<feature type="non-terminal residue" evidence="2">
    <location>
        <position position="54"/>
    </location>
</feature>
<gene>
    <name evidence="2" type="ORF">ALP65_04390</name>
</gene>
<proteinExistence type="predicted"/>
<organism evidence="2 3">
    <name type="scientific">Pseudomonas aeruginosa</name>
    <dbReference type="NCBI Taxonomy" id="287"/>
    <lineage>
        <taxon>Bacteria</taxon>
        <taxon>Pseudomonadati</taxon>
        <taxon>Pseudomonadota</taxon>
        <taxon>Gammaproteobacteria</taxon>
        <taxon>Pseudomonadales</taxon>
        <taxon>Pseudomonadaceae</taxon>
        <taxon>Pseudomonas</taxon>
    </lineage>
</organism>
<feature type="domain" description="Solute-binding protein family 5" evidence="1">
    <location>
        <begin position="1"/>
        <end position="54"/>
    </location>
</feature>
<comment type="caution">
    <text evidence="2">The sequence shown here is derived from an EMBL/GenBank/DDBJ whole genome shotgun (WGS) entry which is preliminary data.</text>
</comment>
<dbReference type="Gene3D" id="3.40.190.10">
    <property type="entry name" value="Periplasmic binding protein-like II"/>
    <property type="match status" value="1"/>
</dbReference>
<dbReference type="InterPro" id="IPR000914">
    <property type="entry name" value="SBP_5_dom"/>
</dbReference>
<evidence type="ECO:0000313" key="2">
    <source>
        <dbReference type="EMBL" id="RMS47768.1"/>
    </source>
</evidence>
<dbReference type="EMBL" id="RBSQ01001108">
    <property type="protein sequence ID" value="RMS47768.1"/>
    <property type="molecule type" value="Genomic_DNA"/>
</dbReference>
<dbReference type="Gene3D" id="3.10.105.10">
    <property type="entry name" value="Dipeptide-binding Protein, Domain 3"/>
    <property type="match status" value="1"/>
</dbReference>